<evidence type="ECO:0000256" key="12">
    <source>
        <dbReference type="ARBA" id="ARBA00023315"/>
    </source>
</evidence>
<accession>A0ABD3MMC7</accession>
<keyword evidence="12" id="KW-0012">Acyltransferase</keyword>
<keyword evidence="4" id="KW-0444">Lipid biosynthesis</keyword>
<evidence type="ECO:0000256" key="9">
    <source>
        <dbReference type="ARBA" id="ARBA00023136"/>
    </source>
</evidence>
<dbReference type="AlphaFoldDB" id="A0ABD3MMC7"/>
<feature type="transmembrane region" description="Helical" evidence="14">
    <location>
        <begin position="187"/>
        <end position="205"/>
    </location>
</feature>
<name>A0ABD3MMC7_9STRA</name>
<feature type="transmembrane region" description="Helical" evidence="14">
    <location>
        <begin position="211"/>
        <end position="232"/>
    </location>
</feature>
<dbReference type="InterPro" id="IPR021261">
    <property type="entry name" value="GPCAT"/>
</dbReference>
<keyword evidence="8" id="KW-0443">Lipid metabolism</keyword>
<keyword evidence="6 14" id="KW-0812">Transmembrane</keyword>
<dbReference type="Proteomes" id="UP001530293">
    <property type="component" value="Unassembled WGS sequence"/>
</dbReference>
<evidence type="ECO:0000256" key="4">
    <source>
        <dbReference type="ARBA" id="ARBA00022516"/>
    </source>
</evidence>
<evidence type="ECO:0000313" key="16">
    <source>
        <dbReference type="Proteomes" id="UP001530293"/>
    </source>
</evidence>
<evidence type="ECO:0000256" key="14">
    <source>
        <dbReference type="SAM" id="Phobius"/>
    </source>
</evidence>
<keyword evidence="16" id="KW-1185">Reference proteome</keyword>
<comment type="caution">
    <text evidence="15">The sequence shown here is derived from an EMBL/GenBank/DDBJ whole genome shotgun (WGS) entry which is preliminary data.</text>
</comment>
<feature type="transmembrane region" description="Helical" evidence="14">
    <location>
        <begin position="162"/>
        <end position="180"/>
    </location>
</feature>
<evidence type="ECO:0000256" key="13">
    <source>
        <dbReference type="SAM" id="MobiDB-lite"/>
    </source>
</evidence>
<keyword evidence="11" id="KW-1208">Phospholipid metabolism</keyword>
<dbReference type="PANTHER" id="PTHR31201:SF1">
    <property type="entry name" value="GLYCEROPHOSPHOCHOLINE ACYLTRANSFERASE 1"/>
    <property type="match status" value="1"/>
</dbReference>
<keyword evidence="7 14" id="KW-1133">Transmembrane helix</keyword>
<dbReference type="EMBL" id="JALLBG020000099">
    <property type="protein sequence ID" value="KAL3765063.1"/>
    <property type="molecule type" value="Genomic_DNA"/>
</dbReference>
<keyword evidence="9 14" id="KW-0472">Membrane</keyword>
<organism evidence="15 16">
    <name type="scientific">Discostella pseudostelligera</name>
    <dbReference type="NCBI Taxonomy" id="259834"/>
    <lineage>
        <taxon>Eukaryota</taxon>
        <taxon>Sar</taxon>
        <taxon>Stramenopiles</taxon>
        <taxon>Ochrophyta</taxon>
        <taxon>Bacillariophyta</taxon>
        <taxon>Coscinodiscophyceae</taxon>
        <taxon>Thalassiosirophycidae</taxon>
        <taxon>Stephanodiscales</taxon>
        <taxon>Stephanodiscaceae</taxon>
        <taxon>Discostella</taxon>
    </lineage>
</organism>
<evidence type="ECO:0000313" key="15">
    <source>
        <dbReference type="EMBL" id="KAL3765063.1"/>
    </source>
</evidence>
<feature type="transmembrane region" description="Helical" evidence="14">
    <location>
        <begin position="377"/>
        <end position="401"/>
    </location>
</feature>
<keyword evidence="5" id="KW-0808">Transferase</keyword>
<evidence type="ECO:0000256" key="3">
    <source>
        <dbReference type="ARBA" id="ARBA00019082"/>
    </source>
</evidence>
<dbReference type="GO" id="GO:0016020">
    <property type="term" value="C:membrane"/>
    <property type="evidence" value="ECO:0007669"/>
    <property type="project" value="UniProtKB-SubCell"/>
</dbReference>
<evidence type="ECO:0000256" key="10">
    <source>
        <dbReference type="ARBA" id="ARBA00023209"/>
    </source>
</evidence>
<sequence length="423" mass="49302">MAESESSASVLPIDPSVIVHRRNDSSDFFDAMEVIYYDDILQQAQETTATATAAESSSSSSISSSEDHEFARDGLLKEDENKGTNNFHVRGRARHHRIKLRELAQEQRKILEHKIHTRRIKLKQLVREPGIVMTMDKISFVCGVLTIMIIEAVILLAPERMATLYTALLIPLLILRYIIYRADQQHYFMYDFCYYAQLMMMIHIYKYPNNIPLGKAMFSISNGPLLLAIVMWRNSLVFHSMDKMTSMFIHILPALVTFCRRWESHLVNRTFPYYEEIDGTIINIGNDFLWTPFFYYVLWQTFYLIKTEVVSKGKLDYNTEIMTSLRWLTRKKDSASYKLLSIFGEHNQLPTFVLIQALYTVITFVVVPLLWHSIWLHVLYLAVIFVIALANGATYYFHVFAKRYLEEIGKRVSEVKIENKAIE</sequence>
<evidence type="ECO:0000256" key="5">
    <source>
        <dbReference type="ARBA" id="ARBA00022679"/>
    </source>
</evidence>
<evidence type="ECO:0000256" key="11">
    <source>
        <dbReference type="ARBA" id="ARBA00023264"/>
    </source>
</evidence>
<evidence type="ECO:0000256" key="1">
    <source>
        <dbReference type="ARBA" id="ARBA00004141"/>
    </source>
</evidence>
<feature type="transmembrane region" description="Helical" evidence="14">
    <location>
        <begin position="138"/>
        <end position="156"/>
    </location>
</feature>
<evidence type="ECO:0000256" key="7">
    <source>
        <dbReference type="ARBA" id="ARBA00022989"/>
    </source>
</evidence>
<gene>
    <name evidence="15" type="ORF">ACHAWU_009431</name>
</gene>
<proteinExistence type="inferred from homology"/>
<feature type="compositionally biased region" description="Low complexity" evidence="13">
    <location>
        <begin position="48"/>
        <end position="64"/>
    </location>
</feature>
<keyword evidence="10" id="KW-0594">Phospholipid biosynthesis</keyword>
<dbReference type="GO" id="GO:0008654">
    <property type="term" value="P:phospholipid biosynthetic process"/>
    <property type="evidence" value="ECO:0007669"/>
    <property type="project" value="UniProtKB-KW"/>
</dbReference>
<protein>
    <recommendedName>
        <fullName evidence="3">Glycerophosphocholine acyltransferase 1</fullName>
    </recommendedName>
</protein>
<dbReference type="PANTHER" id="PTHR31201">
    <property type="entry name" value="OS01G0585100 PROTEIN"/>
    <property type="match status" value="1"/>
</dbReference>
<evidence type="ECO:0000256" key="6">
    <source>
        <dbReference type="ARBA" id="ARBA00022692"/>
    </source>
</evidence>
<feature type="region of interest" description="Disordered" evidence="13">
    <location>
        <begin position="48"/>
        <end position="88"/>
    </location>
</feature>
<comment type="subcellular location">
    <subcellularLocation>
        <location evidence="1">Membrane</location>
        <topology evidence="1">Multi-pass membrane protein</topology>
    </subcellularLocation>
</comment>
<dbReference type="GO" id="GO:0016746">
    <property type="term" value="F:acyltransferase activity"/>
    <property type="evidence" value="ECO:0007669"/>
    <property type="project" value="UniProtKB-KW"/>
</dbReference>
<dbReference type="Pfam" id="PF10998">
    <property type="entry name" value="DUF2838"/>
    <property type="match status" value="1"/>
</dbReference>
<reference evidence="15 16" key="1">
    <citation type="submission" date="2024-10" db="EMBL/GenBank/DDBJ databases">
        <title>Updated reference genomes for cyclostephanoid diatoms.</title>
        <authorList>
            <person name="Roberts W.R."/>
            <person name="Alverson A.J."/>
        </authorList>
    </citation>
    <scope>NUCLEOTIDE SEQUENCE [LARGE SCALE GENOMIC DNA]</scope>
    <source>
        <strain evidence="15 16">AJA232-27</strain>
    </source>
</reference>
<feature type="transmembrane region" description="Helical" evidence="14">
    <location>
        <begin position="349"/>
        <end position="371"/>
    </location>
</feature>
<evidence type="ECO:0000256" key="2">
    <source>
        <dbReference type="ARBA" id="ARBA00006675"/>
    </source>
</evidence>
<comment type="similarity">
    <text evidence="2">Belongs to the GPC1 family.</text>
</comment>
<feature type="compositionally biased region" description="Basic and acidic residues" evidence="13">
    <location>
        <begin position="65"/>
        <end position="82"/>
    </location>
</feature>
<evidence type="ECO:0000256" key="8">
    <source>
        <dbReference type="ARBA" id="ARBA00023098"/>
    </source>
</evidence>